<protein>
    <recommendedName>
        <fullName evidence="4">VCBS repeat-containing protein</fullName>
    </recommendedName>
</protein>
<dbReference type="Proteomes" id="UP000254737">
    <property type="component" value="Unassembled WGS sequence"/>
</dbReference>
<organism evidence="2 3">
    <name type="scientific">Empedobacter falsenii</name>
    <dbReference type="NCBI Taxonomy" id="343874"/>
    <lineage>
        <taxon>Bacteria</taxon>
        <taxon>Pseudomonadati</taxon>
        <taxon>Bacteroidota</taxon>
        <taxon>Flavobacteriia</taxon>
        <taxon>Flavobacteriales</taxon>
        <taxon>Weeksellaceae</taxon>
        <taxon>Empedobacter</taxon>
    </lineage>
</organism>
<dbReference type="AlphaFoldDB" id="A0A376GJ81"/>
<evidence type="ECO:0000313" key="2">
    <source>
        <dbReference type="EMBL" id="STD58993.1"/>
    </source>
</evidence>
<name>A0A376GJ81_9FLAO</name>
<dbReference type="STRING" id="343874.GCA_000805695_01033"/>
<evidence type="ECO:0000256" key="1">
    <source>
        <dbReference type="SAM" id="SignalP"/>
    </source>
</evidence>
<dbReference type="EMBL" id="UFXS01000001">
    <property type="protein sequence ID" value="STD58993.1"/>
    <property type="molecule type" value="Genomic_DNA"/>
</dbReference>
<keyword evidence="1" id="KW-0732">Signal</keyword>
<gene>
    <name evidence="2" type="ORF">NCTC13456_02622</name>
</gene>
<proteinExistence type="predicted"/>
<accession>A0A376GJ81</accession>
<reference evidence="2 3" key="1">
    <citation type="submission" date="2018-06" db="EMBL/GenBank/DDBJ databases">
        <authorList>
            <consortium name="Pathogen Informatics"/>
            <person name="Doyle S."/>
        </authorList>
    </citation>
    <scope>NUCLEOTIDE SEQUENCE [LARGE SCALE GENOMIC DNA]</scope>
    <source>
        <strain evidence="2 3">NCTC13456</strain>
    </source>
</reference>
<feature type="signal peptide" evidence="1">
    <location>
        <begin position="1"/>
        <end position="19"/>
    </location>
</feature>
<sequence>MRLIFFISLFLSMSLLTFAKQSIVKDLDGDGKFDKVSINFETNKIEFLLSNTEYKKQSSLAFHELDRNAKIEETKKGFKIINKIGDVLFTSYFRYNRQTKKIELSAIKRSIVSDDYSKENGESTFITATKEFIAKWNSLDKSSNKVIALPTLKTKIDLDVISLNDFNDAFLNKFNQQSLTFYKAEISKQK</sequence>
<feature type="chain" id="PRO_5016564775" description="VCBS repeat-containing protein" evidence="1">
    <location>
        <begin position="20"/>
        <end position="190"/>
    </location>
</feature>
<evidence type="ECO:0000313" key="3">
    <source>
        <dbReference type="Proteomes" id="UP000254737"/>
    </source>
</evidence>
<evidence type="ECO:0008006" key="4">
    <source>
        <dbReference type="Google" id="ProtNLM"/>
    </source>
</evidence>